<proteinExistence type="predicted"/>
<reference evidence="2 3" key="1">
    <citation type="submission" date="2020-08" db="EMBL/GenBank/DDBJ databases">
        <title>Genomic Encyclopedia of Type Strains, Phase III (KMG-III): the genomes of soil and plant-associated and newly described type strains.</title>
        <authorList>
            <person name="Whitman W."/>
        </authorList>
    </citation>
    <scope>NUCLEOTIDE SEQUENCE [LARGE SCALE GENOMIC DNA]</scope>
    <source>
        <strain evidence="2 3">CECT 8305</strain>
    </source>
</reference>
<accession>A0A7W9QD20</accession>
<dbReference type="RefSeq" id="WP_184573484.1">
    <property type="nucleotide sequence ID" value="NZ_JACHJL010000009.1"/>
</dbReference>
<evidence type="ECO:0000313" key="3">
    <source>
        <dbReference type="Proteomes" id="UP000588098"/>
    </source>
</evidence>
<evidence type="ECO:0000259" key="1">
    <source>
        <dbReference type="Pfam" id="PF01636"/>
    </source>
</evidence>
<evidence type="ECO:0000313" key="2">
    <source>
        <dbReference type="EMBL" id="MBB5936957.1"/>
    </source>
</evidence>
<organism evidence="2 3">
    <name type="scientific">Streptomyces zagrosensis</name>
    <dbReference type="NCBI Taxonomy" id="1042984"/>
    <lineage>
        <taxon>Bacteria</taxon>
        <taxon>Bacillati</taxon>
        <taxon>Actinomycetota</taxon>
        <taxon>Actinomycetes</taxon>
        <taxon>Kitasatosporales</taxon>
        <taxon>Streptomycetaceae</taxon>
        <taxon>Streptomyces</taxon>
    </lineage>
</organism>
<dbReference type="Pfam" id="PF01636">
    <property type="entry name" value="APH"/>
    <property type="match status" value="1"/>
</dbReference>
<dbReference type="AlphaFoldDB" id="A0A7W9QD20"/>
<dbReference type="Proteomes" id="UP000588098">
    <property type="component" value="Unassembled WGS sequence"/>
</dbReference>
<dbReference type="InterPro" id="IPR002575">
    <property type="entry name" value="Aminoglycoside_PTrfase"/>
</dbReference>
<feature type="domain" description="Aminoglycoside phosphotransferase" evidence="1">
    <location>
        <begin position="41"/>
        <end position="284"/>
    </location>
</feature>
<dbReference type="InterPro" id="IPR011009">
    <property type="entry name" value="Kinase-like_dom_sf"/>
</dbReference>
<protein>
    <submittedName>
        <fullName evidence="2">Spectinomycin phosphotransferase</fullName>
    </submittedName>
</protein>
<gene>
    <name evidence="2" type="ORF">FHS42_004034</name>
</gene>
<sequence length="327" mass="35236">MKDRPEALDDHTLWQALDAWGIGAVTLAYAPVGFGDQHWIAESDEGRAYFVTVANLAHKDQWGSGPEAALDGLRRAMDTTAALRAQPGADFVVAPLTTSAGETIRPLGTHYALSVFPYESGEPGEFGQPLSAEERGRVVDTLAVLHGSTVPHRIPELSPALSVRGPLEQALTAAQSPWHGGPFSEPARELIAAAGETLRGQLATFDRLVGEVTAQGAHRVVTHGEPHPGNVLRRGDRLLLVDWDTVGFAVPERDLWLAAAGPAELDRYARATGHPPDPAALALYALRWELEDVASYLGWFRAPHERTPDTELAWAALSATVRGWLTP</sequence>
<dbReference type="Gene3D" id="1.10.510.10">
    <property type="entry name" value="Transferase(Phosphotransferase) domain 1"/>
    <property type="match status" value="1"/>
</dbReference>
<keyword evidence="2" id="KW-0808">Transferase</keyword>
<name>A0A7W9QD20_9ACTN</name>
<keyword evidence="3" id="KW-1185">Reference proteome</keyword>
<dbReference type="Gene3D" id="1.20.58.840">
    <property type="match status" value="1"/>
</dbReference>
<dbReference type="SUPFAM" id="SSF56112">
    <property type="entry name" value="Protein kinase-like (PK-like)"/>
    <property type="match status" value="1"/>
</dbReference>
<dbReference type="EMBL" id="JACHJL010000009">
    <property type="protein sequence ID" value="MBB5936957.1"/>
    <property type="molecule type" value="Genomic_DNA"/>
</dbReference>
<dbReference type="GO" id="GO:0016740">
    <property type="term" value="F:transferase activity"/>
    <property type="evidence" value="ECO:0007669"/>
    <property type="project" value="UniProtKB-KW"/>
</dbReference>
<comment type="caution">
    <text evidence="2">The sequence shown here is derived from an EMBL/GenBank/DDBJ whole genome shotgun (WGS) entry which is preliminary data.</text>
</comment>